<proteinExistence type="predicted"/>
<evidence type="ECO:0000256" key="1">
    <source>
        <dbReference type="ARBA" id="ARBA00022729"/>
    </source>
</evidence>
<name>A0AAU2W233_9ACTN</name>
<dbReference type="AlphaFoldDB" id="A0AAU2W233"/>
<reference evidence="2" key="1">
    <citation type="submission" date="2022-10" db="EMBL/GenBank/DDBJ databases">
        <title>The complete genomes of actinobacterial strains from the NBC collection.</title>
        <authorList>
            <person name="Joergensen T.S."/>
            <person name="Alvarez Arevalo M."/>
            <person name="Sterndorff E.B."/>
            <person name="Faurdal D."/>
            <person name="Vuksanovic O."/>
            <person name="Mourched A.-S."/>
            <person name="Charusanti P."/>
            <person name="Shaw S."/>
            <person name="Blin K."/>
            <person name="Weber T."/>
        </authorList>
    </citation>
    <scope>NUCLEOTIDE SEQUENCE</scope>
    <source>
        <strain evidence="2">NBC_00008</strain>
    </source>
</reference>
<accession>A0AAU2W233</accession>
<protein>
    <submittedName>
        <fullName evidence="2">VCBS repeat-containing protein</fullName>
    </submittedName>
</protein>
<dbReference type="Pfam" id="PF13517">
    <property type="entry name" value="FG-GAP_3"/>
    <property type="match status" value="1"/>
</dbReference>
<sequence>MALSAVTFSALPSASAADTPQETVVPATLRTAYESASLFYADTQSGTDGAGSQGVFHSLEGHTGLVWTRYADGSSTPVPAAPDGASNRGTGSDVLARVKGSRIDLWDATDGSTHTVQLPEGQELIAIYGTTVVSFRAGKLDDGRSTRIVHLLTPSPDGTTRDVTVSGLPDGLRLETPRAGDADGLLFLAEWDGTDRMVAVDRETGRVRSWTGPVPVANNLARMDRDHIVLFFPSNPKVLVLPRSDLSAAPTELTLDGGGVNPADDLSVVGDWLVHRPSGGFGVLAQPLTGGPTVTVFPSSDHGVSSAAGGGPVVVGRTGADDWGIQRLAPGADGRPVATMVKPLPKPVVPVQGLSLEQGRLVVTDAGSGRRDDYLRTVSATGTPAFGDRSAFTNDDILIAGCPVQDAGCSAIQGTADGRIAWLEREGASGHDRLRVRGPGGFFERSVPTGGRITDVSGRYVIYAAAAQNYVYRLDDSGNPVTRPKGAAALWDDVLLTAGTTPGGVAGYDLGTGKATAALATDAGCVPAELQAVGRWLYWNCGPGGKAGVYDRTAKKSLPVPSGEAALGDGFVVTHDKAAGRLTMTTLTGGAPAGRDIGAMPDTGVSQRDVRWTVDKAGGNAAYVDAQERVHLVPSGASAQPLRLLSRARSAPSVTATAAAATASTLTDVTLSKPTAAWTLTVRSKVTGKVVDTVRGGAARGALHVGWHGLDPSRTGGAFLPNGRYDWSLVLTPQDGAGAALTVTGTVTLAGATDVWRDLSGDDGVGDLLALNSAGLVYSYRGTGTGGLRAREAGTGAKFPVTALLVPFGDINGDGCDDVLVRLGNELRVYQPGCGKILTASSPYTIIGSGWAQYDVLVSPGDVNGDGYTDMYARQKSTGDIYFYAGTATYRLAAKVRVGTDWKLYTKIVGAGDLNGDGRGDLIALDKSGGLWRYYGKAAGAVTARVRIASGWGGSYTTLVGVGDINGDGRPDILARDGKGLLYRHSSTAAGTLAAHVTIGTSGWSAYQGLY</sequence>
<dbReference type="InterPro" id="IPR028994">
    <property type="entry name" value="Integrin_alpha_N"/>
</dbReference>
<dbReference type="EMBL" id="CP108313">
    <property type="protein sequence ID" value="WTW73943.1"/>
    <property type="molecule type" value="Genomic_DNA"/>
</dbReference>
<dbReference type="Gene3D" id="2.130.10.130">
    <property type="entry name" value="Integrin alpha, N-terminal"/>
    <property type="match status" value="1"/>
</dbReference>
<dbReference type="PANTHER" id="PTHR46580">
    <property type="entry name" value="SENSOR KINASE-RELATED"/>
    <property type="match status" value="1"/>
</dbReference>
<dbReference type="SUPFAM" id="SSF69318">
    <property type="entry name" value="Integrin alpha N-terminal domain"/>
    <property type="match status" value="1"/>
</dbReference>
<evidence type="ECO:0000313" key="2">
    <source>
        <dbReference type="EMBL" id="WTW73943.1"/>
    </source>
</evidence>
<dbReference type="SUPFAM" id="SSF75011">
    <property type="entry name" value="3-carboxy-cis,cis-mucoante lactonizing enzyme"/>
    <property type="match status" value="1"/>
</dbReference>
<gene>
    <name evidence="2" type="ORF">OG398_20100</name>
</gene>
<dbReference type="InterPro" id="IPR013517">
    <property type="entry name" value="FG-GAP"/>
</dbReference>
<keyword evidence="1" id="KW-0732">Signal</keyword>
<dbReference type="PANTHER" id="PTHR46580:SF4">
    <property type="entry name" value="ATP_GTP-BINDING PROTEIN"/>
    <property type="match status" value="1"/>
</dbReference>
<organism evidence="2">
    <name type="scientific">Streptomyces sp. NBC_00008</name>
    <dbReference type="NCBI Taxonomy" id="2903610"/>
    <lineage>
        <taxon>Bacteria</taxon>
        <taxon>Bacillati</taxon>
        <taxon>Actinomycetota</taxon>
        <taxon>Actinomycetes</taxon>
        <taxon>Kitasatosporales</taxon>
        <taxon>Streptomycetaceae</taxon>
        <taxon>Streptomyces</taxon>
    </lineage>
</organism>